<gene>
    <name evidence="2" type="ORF">TbgDal_V2010</name>
</gene>
<dbReference type="EMBL" id="FN554968">
    <property type="protein sequence ID" value="CBH11063.1"/>
    <property type="molecule type" value="Genomic_DNA"/>
</dbReference>
<dbReference type="RefSeq" id="XP_011773350.1">
    <property type="nucleotide sequence ID" value="XM_011775048.1"/>
</dbReference>
<sequence>MMEVVITALFYFIFLFLFIYFFPHHLNFHFHASHLYILLHLPKGRGGSRVLIPTISSPLLFFFFLSSSLLRSGYVALNLLLFYFIYLFSLRKDTYVFDTMFCFFPRTPTCLLFFLSFMVVPLVPLIFSSPSLSFIFFFSHPTPPLSLLFFPLISLTNISLRLPRCSTSFRFYLFSKKKKMAPPVLLLLFCAFARFHCTVASCKNENNNNNNNNKSRNRNSCSCG</sequence>
<dbReference type="Proteomes" id="UP000002316">
    <property type="component" value="Chromosome 5"/>
</dbReference>
<evidence type="ECO:0000313" key="3">
    <source>
        <dbReference type="Proteomes" id="UP000002316"/>
    </source>
</evidence>
<keyword evidence="1" id="KW-1133">Transmembrane helix</keyword>
<feature type="transmembrane region" description="Helical" evidence="1">
    <location>
        <begin position="111"/>
        <end position="138"/>
    </location>
</feature>
<evidence type="ECO:0000256" key="1">
    <source>
        <dbReference type="SAM" id="Phobius"/>
    </source>
</evidence>
<dbReference type="AlphaFoldDB" id="C9ZNT5"/>
<keyword evidence="1" id="KW-0472">Membrane</keyword>
<feature type="transmembrane region" description="Helical" evidence="1">
    <location>
        <begin position="72"/>
        <end position="90"/>
    </location>
</feature>
<protein>
    <submittedName>
        <fullName evidence="2">Uncharacterized protein</fullName>
    </submittedName>
</protein>
<proteinExistence type="predicted"/>
<organism evidence="2 3">
    <name type="scientific">Trypanosoma brucei gambiense (strain MHOM/CI/86/DAL972)</name>
    <dbReference type="NCBI Taxonomy" id="679716"/>
    <lineage>
        <taxon>Eukaryota</taxon>
        <taxon>Discoba</taxon>
        <taxon>Euglenozoa</taxon>
        <taxon>Kinetoplastea</taxon>
        <taxon>Metakinetoplastina</taxon>
        <taxon>Trypanosomatida</taxon>
        <taxon>Trypanosomatidae</taxon>
        <taxon>Trypanosoma</taxon>
    </lineage>
</organism>
<dbReference type="GeneID" id="23861184"/>
<keyword evidence="1" id="KW-0812">Transmembrane</keyword>
<reference evidence="3" key="1">
    <citation type="journal article" date="2010" name="PLoS Negl. Trop. Dis.">
        <title>The genome sequence of Trypanosoma brucei gambiense, causative agent of chronic human african trypanosomiasis.</title>
        <authorList>
            <person name="Jackson A.P."/>
            <person name="Sanders M."/>
            <person name="Berry A."/>
            <person name="McQuillan J."/>
            <person name="Aslett M.A."/>
            <person name="Quail M.A."/>
            <person name="Chukualim B."/>
            <person name="Capewell P."/>
            <person name="MacLeod A."/>
            <person name="Melville S.E."/>
            <person name="Gibson W."/>
            <person name="Barry J.D."/>
            <person name="Berriman M."/>
            <person name="Hertz-Fowler C."/>
        </authorList>
    </citation>
    <scope>NUCLEOTIDE SEQUENCE [LARGE SCALE GENOMIC DNA]</scope>
    <source>
        <strain evidence="3">MHOM/CI/86/DAL972</strain>
    </source>
</reference>
<name>C9ZNT5_TRYB9</name>
<dbReference type="KEGG" id="tbg:TbgDal_V2010"/>
<feature type="transmembrane region" description="Helical" evidence="1">
    <location>
        <begin position="6"/>
        <end position="26"/>
    </location>
</feature>
<feature type="transmembrane region" description="Helical" evidence="1">
    <location>
        <begin position="144"/>
        <end position="163"/>
    </location>
</feature>
<accession>C9ZNT5</accession>
<dbReference type="VEuPathDB" id="TriTrypDB:Tbg972.5.2010"/>
<evidence type="ECO:0000313" key="2">
    <source>
        <dbReference type="EMBL" id="CBH11063.1"/>
    </source>
</evidence>